<name>A0A840A2V0_9CAUL</name>
<reference evidence="3 4" key="1">
    <citation type="submission" date="2020-08" db="EMBL/GenBank/DDBJ databases">
        <title>Genomic Encyclopedia of Type Strains, Phase IV (KMG-IV): sequencing the most valuable type-strain genomes for metagenomic binning, comparative biology and taxonomic classification.</title>
        <authorList>
            <person name="Goeker M."/>
        </authorList>
    </citation>
    <scope>NUCLEOTIDE SEQUENCE [LARGE SCALE GENOMIC DNA]</scope>
    <source>
        <strain evidence="3 4">DSM 21793</strain>
    </source>
</reference>
<accession>A0A840A2V0</accession>
<evidence type="ECO:0008006" key="5">
    <source>
        <dbReference type="Google" id="ProtNLM"/>
    </source>
</evidence>
<sequence>MSIKQGETTRPSSKPWTGAIGKLVIAVFVLALVGLLFTEHRAHVLGWLPILLLLALCPLLHMTMHGGHGGHGRRESDGDAQTGPTDPPHRH</sequence>
<feature type="transmembrane region" description="Helical" evidence="2">
    <location>
        <begin position="44"/>
        <end position="64"/>
    </location>
</feature>
<evidence type="ECO:0000256" key="2">
    <source>
        <dbReference type="SAM" id="Phobius"/>
    </source>
</evidence>
<feature type="region of interest" description="Disordered" evidence="1">
    <location>
        <begin position="66"/>
        <end position="91"/>
    </location>
</feature>
<evidence type="ECO:0000313" key="4">
    <source>
        <dbReference type="Proteomes" id="UP000530564"/>
    </source>
</evidence>
<dbReference type="Pfam" id="PF11666">
    <property type="entry name" value="DUF2933"/>
    <property type="match status" value="1"/>
</dbReference>
<organism evidence="3 4">
    <name type="scientific">Phenylobacterium haematophilum</name>
    <dbReference type="NCBI Taxonomy" id="98513"/>
    <lineage>
        <taxon>Bacteria</taxon>
        <taxon>Pseudomonadati</taxon>
        <taxon>Pseudomonadota</taxon>
        <taxon>Alphaproteobacteria</taxon>
        <taxon>Caulobacterales</taxon>
        <taxon>Caulobacteraceae</taxon>
        <taxon>Phenylobacterium</taxon>
    </lineage>
</organism>
<proteinExistence type="predicted"/>
<dbReference type="InterPro" id="IPR021682">
    <property type="entry name" value="DUF2933"/>
</dbReference>
<gene>
    <name evidence="3" type="ORF">GGQ61_003694</name>
</gene>
<dbReference type="EMBL" id="JACIDK010000006">
    <property type="protein sequence ID" value="MBB3892956.1"/>
    <property type="molecule type" value="Genomic_DNA"/>
</dbReference>
<evidence type="ECO:0000313" key="3">
    <source>
        <dbReference type="EMBL" id="MBB3892956.1"/>
    </source>
</evidence>
<dbReference type="RefSeq" id="WP_183775943.1">
    <property type="nucleotide sequence ID" value="NZ_JACIDK010000006.1"/>
</dbReference>
<keyword evidence="2" id="KW-0812">Transmembrane</keyword>
<dbReference type="AlphaFoldDB" id="A0A840A2V0"/>
<keyword evidence="2" id="KW-0472">Membrane</keyword>
<comment type="caution">
    <text evidence="3">The sequence shown here is derived from an EMBL/GenBank/DDBJ whole genome shotgun (WGS) entry which is preliminary data.</text>
</comment>
<evidence type="ECO:0000256" key="1">
    <source>
        <dbReference type="SAM" id="MobiDB-lite"/>
    </source>
</evidence>
<protein>
    <recommendedName>
        <fullName evidence="5">DUF2933 domain-containing protein</fullName>
    </recommendedName>
</protein>
<dbReference type="Proteomes" id="UP000530564">
    <property type="component" value="Unassembled WGS sequence"/>
</dbReference>
<feature type="transmembrane region" description="Helical" evidence="2">
    <location>
        <begin position="20"/>
        <end position="38"/>
    </location>
</feature>
<keyword evidence="4" id="KW-1185">Reference proteome</keyword>
<keyword evidence="2" id="KW-1133">Transmembrane helix</keyword>